<dbReference type="AlphaFoldDB" id="Q5NQW0"/>
<dbReference type="Proteomes" id="UP000001173">
    <property type="component" value="Chromosome"/>
</dbReference>
<evidence type="ECO:0000313" key="2">
    <source>
        <dbReference type="Proteomes" id="UP000001173"/>
    </source>
</evidence>
<dbReference type="STRING" id="264203.ZMO0270"/>
<dbReference type="eggNOG" id="COG3577">
    <property type="taxonomic scope" value="Bacteria"/>
</dbReference>
<dbReference type="HOGENOM" id="CLU_577391_0_0_5"/>
<reference evidence="1 2" key="2">
    <citation type="journal article" date="2009" name="Nat. Biotechnol.">
        <title>Improved genome annotation for Zymomonas mobilis.</title>
        <authorList>
            <person name="Yang S."/>
            <person name="Pappas K.M."/>
            <person name="Hauser L.J."/>
            <person name="Land M.L."/>
            <person name="Chen G.L."/>
            <person name="Hurst G.B."/>
            <person name="Pan C."/>
            <person name="Kouvelis V.N."/>
            <person name="Typas M.A."/>
            <person name="Pelletier D.A."/>
            <person name="Klingeman D.M."/>
            <person name="Chang Y.J."/>
            <person name="Samatova N.F."/>
            <person name="Brown S.D."/>
        </authorList>
    </citation>
    <scope>NUCLEOTIDE SEQUENCE [LARGE SCALE GENOMIC DNA]</scope>
    <source>
        <strain evidence="2">ATCC 31821 / ZM4 / CP4</strain>
    </source>
</reference>
<protein>
    <submittedName>
        <fullName evidence="1">Uncharacterized protein</fullName>
    </submittedName>
</protein>
<keyword evidence="2" id="KW-1185">Reference proteome</keyword>
<proteinExistence type="predicted"/>
<sequence>MYLSRMQHECFIALKTEIFMLKKYLFLTLFLFSELLAFSKGKAAESLPSSKLVDFLKQQSPQTLKEGLKVAPGGDESTLALYEGDSLHLQKMIDDPKRTSFEKKFINTDLLRTKGDFKEADRQLKICHKTYFMEGSGIHLSPINLGAMICDQLLAGNYFLEGNLAAWGKEIDDIKNTYYPPIRKFAGLEQFSLFDIKMGSLSVAPNSIPPFTVTGIDQQQTLPLQSQKLTQEGNKSITWNVPYLTASLNGTDFSFFLGTDTAISFLPKALSHSPHVHIVGHIEIATNGRGEAYNGDLGIVDELKIGTAILKNVPFLFTNTDEASLSLMVLQKLGKIKIDRQYFTFGKDIDCHCQKDIQLGSIFDGRFHALRYPITWQGKTEMAAINLRLTDAHLSFMVFQPDFTPEEEKQSFEMDREINGKKIISSIYLTDGNLSIDGIDYGKRLKSVEKDELHIPAKVIGVSILDKGSLYLDFINHKACLKPNTSDTTPMPQ</sequence>
<accession>Q5NQW0</accession>
<dbReference type="EMBL" id="AE008692">
    <property type="protein sequence ID" value="AAV88894.1"/>
    <property type="molecule type" value="Genomic_DNA"/>
</dbReference>
<gene>
    <name evidence="1" type="ordered locus">ZMO0270</name>
</gene>
<evidence type="ECO:0000313" key="1">
    <source>
        <dbReference type="EMBL" id="AAV88894.1"/>
    </source>
</evidence>
<organism evidence="1 2">
    <name type="scientific">Zymomonas mobilis subsp. mobilis (strain ATCC 31821 / ZM4 / CP4)</name>
    <dbReference type="NCBI Taxonomy" id="264203"/>
    <lineage>
        <taxon>Bacteria</taxon>
        <taxon>Pseudomonadati</taxon>
        <taxon>Pseudomonadota</taxon>
        <taxon>Alphaproteobacteria</taxon>
        <taxon>Sphingomonadales</taxon>
        <taxon>Zymomonadaceae</taxon>
        <taxon>Zymomonas</taxon>
    </lineage>
</organism>
<reference evidence="1 2" key="1">
    <citation type="journal article" date="2005" name="Nat. Biotechnol.">
        <title>The genome sequence of the ethanologenic bacterium Zymomonas mobilis ZM4.</title>
        <authorList>
            <person name="Seo J.S."/>
            <person name="Chong H."/>
            <person name="Park H.S."/>
            <person name="Yoon K.O."/>
            <person name="Jung C."/>
            <person name="Kim J.J."/>
            <person name="Hong J.H."/>
            <person name="Kim H."/>
            <person name="Kim J.H."/>
            <person name="Kil J.I."/>
            <person name="Park C.J."/>
            <person name="Oh H.M."/>
            <person name="Lee J.S."/>
            <person name="Jin S.J."/>
            <person name="Um H.W."/>
            <person name="Lee H.J."/>
            <person name="Oh S.J."/>
            <person name="Kim J.Y."/>
            <person name="Kang H.L."/>
            <person name="Lee S.Y."/>
            <person name="Lee K.J."/>
            <person name="Kang H.S."/>
        </authorList>
    </citation>
    <scope>NUCLEOTIDE SEQUENCE [LARGE SCALE GENOMIC DNA]</scope>
    <source>
        <strain evidence="2">ATCC 31821 / ZM4 / CP4</strain>
    </source>
</reference>
<name>Q5NQW0_ZYMMO</name>
<dbReference type="KEGG" id="zmo:ZMO0270"/>